<dbReference type="RefSeq" id="WP_345084532.1">
    <property type="nucleotide sequence ID" value="NZ_BAABFA010000023.1"/>
</dbReference>
<evidence type="ECO:0000256" key="9">
    <source>
        <dbReference type="ARBA" id="ARBA00031636"/>
    </source>
</evidence>
<keyword evidence="6 10" id="KW-1133">Transmembrane helix</keyword>
<keyword evidence="2" id="KW-0813">Transport</keyword>
<accession>A0ABP8NPF2</accession>
<keyword evidence="8 10" id="KW-0472">Membrane</keyword>
<proteinExistence type="predicted"/>
<evidence type="ECO:0000256" key="6">
    <source>
        <dbReference type="ARBA" id="ARBA00022989"/>
    </source>
</evidence>
<evidence type="ECO:0000256" key="1">
    <source>
        <dbReference type="ARBA" id="ARBA00004651"/>
    </source>
</evidence>
<protein>
    <recommendedName>
        <fullName evidence="9">Multidrug-efflux transporter</fullName>
    </recommendedName>
</protein>
<evidence type="ECO:0000256" key="2">
    <source>
        <dbReference type="ARBA" id="ARBA00022448"/>
    </source>
</evidence>
<dbReference type="Pfam" id="PF01554">
    <property type="entry name" value="MatE"/>
    <property type="match status" value="2"/>
</dbReference>
<evidence type="ECO:0000256" key="8">
    <source>
        <dbReference type="ARBA" id="ARBA00023136"/>
    </source>
</evidence>
<keyword evidence="4" id="KW-1003">Cell membrane</keyword>
<dbReference type="Proteomes" id="UP001500067">
    <property type="component" value="Unassembled WGS sequence"/>
</dbReference>
<feature type="transmembrane region" description="Helical" evidence="10">
    <location>
        <begin position="190"/>
        <end position="212"/>
    </location>
</feature>
<feature type="transmembrane region" description="Helical" evidence="10">
    <location>
        <begin position="83"/>
        <end position="100"/>
    </location>
</feature>
<dbReference type="EMBL" id="BAABFA010000023">
    <property type="protein sequence ID" value="GAA4469241.1"/>
    <property type="molecule type" value="Genomic_DNA"/>
</dbReference>
<evidence type="ECO:0000256" key="10">
    <source>
        <dbReference type="SAM" id="Phobius"/>
    </source>
</evidence>
<dbReference type="NCBIfam" id="TIGR00797">
    <property type="entry name" value="matE"/>
    <property type="match status" value="1"/>
</dbReference>
<feature type="transmembrane region" description="Helical" evidence="10">
    <location>
        <begin position="157"/>
        <end position="178"/>
    </location>
</feature>
<reference evidence="12" key="1">
    <citation type="journal article" date="2019" name="Int. J. Syst. Evol. Microbiol.">
        <title>The Global Catalogue of Microorganisms (GCM) 10K type strain sequencing project: providing services to taxonomists for standard genome sequencing and annotation.</title>
        <authorList>
            <consortium name="The Broad Institute Genomics Platform"/>
            <consortium name="The Broad Institute Genome Sequencing Center for Infectious Disease"/>
            <person name="Wu L."/>
            <person name="Ma J."/>
        </authorList>
    </citation>
    <scope>NUCLEOTIDE SEQUENCE [LARGE SCALE GENOMIC DNA]</scope>
    <source>
        <strain evidence="12">JCM 32105</strain>
    </source>
</reference>
<dbReference type="InterPro" id="IPR050222">
    <property type="entry name" value="MATE_MdtK"/>
</dbReference>
<organism evidence="11 12">
    <name type="scientific">Nemorincola caseinilytica</name>
    <dbReference type="NCBI Taxonomy" id="2054315"/>
    <lineage>
        <taxon>Bacteria</taxon>
        <taxon>Pseudomonadati</taxon>
        <taxon>Bacteroidota</taxon>
        <taxon>Chitinophagia</taxon>
        <taxon>Chitinophagales</taxon>
        <taxon>Chitinophagaceae</taxon>
        <taxon>Nemorincola</taxon>
    </lineage>
</organism>
<feature type="transmembrane region" description="Helical" evidence="10">
    <location>
        <begin position="37"/>
        <end position="63"/>
    </location>
</feature>
<keyword evidence="7" id="KW-0406">Ion transport</keyword>
<feature type="transmembrane region" description="Helical" evidence="10">
    <location>
        <begin position="439"/>
        <end position="463"/>
    </location>
</feature>
<feature type="transmembrane region" description="Helical" evidence="10">
    <location>
        <begin position="384"/>
        <end position="404"/>
    </location>
</feature>
<dbReference type="CDD" id="cd13139">
    <property type="entry name" value="MATE_like_14"/>
    <property type="match status" value="1"/>
</dbReference>
<evidence type="ECO:0000313" key="11">
    <source>
        <dbReference type="EMBL" id="GAA4469241.1"/>
    </source>
</evidence>
<keyword evidence="3" id="KW-0050">Antiport</keyword>
<dbReference type="InterPro" id="IPR048279">
    <property type="entry name" value="MdtK-like"/>
</dbReference>
<dbReference type="InterPro" id="IPR002528">
    <property type="entry name" value="MATE_fam"/>
</dbReference>
<feature type="transmembrane region" description="Helical" evidence="10">
    <location>
        <begin position="303"/>
        <end position="325"/>
    </location>
</feature>
<feature type="transmembrane region" description="Helical" evidence="10">
    <location>
        <begin position="258"/>
        <end position="283"/>
    </location>
</feature>
<comment type="subcellular location">
    <subcellularLocation>
        <location evidence="1">Cell membrane</location>
        <topology evidence="1">Multi-pass membrane protein</topology>
    </subcellularLocation>
</comment>
<evidence type="ECO:0000256" key="5">
    <source>
        <dbReference type="ARBA" id="ARBA00022692"/>
    </source>
</evidence>
<evidence type="ECO:0000313" key="12">
    <source>
        <dbReference type="Proteomes" id="UP001500067"/>
    </source>
</evidence>
<evidence type="ECO:0000256" key="7">
    <source>
        <dbReference type="ARBA" id="ARBA00023065"/>
    </source>
</evidence>
<evidence type="ECO:0000256" key="3">
    <source>
        <dbReference type="ARBA" id="ARBA00022449"/>
    </source>
</evidence>
<comment type="caution">
    <text evidence="11">The sequence shown here is derived from an EMBL/GenBank/DDBJ whole genome shotgun (WGS) entry which is preliminary data.</text>
</comment>
<dbReference type="PANTHER" id="PTHR43298">
    <property type="entry name" value="MULTIDRUG RESISTANCE PROTEIN NORM-RELATED"/>
    <property type="match status" value="1"/>
</dbReference>
<keyword evidence="12" id="KW-1185">Reference proteome</keyword>
<feature type="transmembrane region" description="Helical" evidence="10">
    <location>
        <begin position="112"/>
        <end position="137"/>
    </location>
</feature>
<sequence length="473" mass="51011">MNNNEAVKAGKPNYWAIIRSALRGDEYDFTTISLGKAVALLAIPMMLELALESVFAVVDIFFVNKLGVHAVSVVGLTESVITLVYSVGIGLSAAATAMVARRVGEKNTEEAAHAGAQAILLGVISSIVIGIPGYIYAGDILRLMGAEPAAIEQGITYARIMYGFNIAIILLFLINGVFRGAGNASIAMKSLWLGNAFNIVLDPLLIFGIGFFPEFGVTGAAIATTTGRSIGVLYQLYHLWKASGTLKIKAHHFRPSANILKGLIGIASPATFQFIIASASWIFLATMVAEYGSAASAGYQTAIRMVVFFIMPAWGMSNAVATLVGQNLGAQLPDRAEKSVTMTIKYNVIFMACVTVLFLFFAHPLAGMFIPAAQTEQMQYAAQALQIISAGYIFYGIGMVVTQAFNGAGDTRTPTWIYFFGFWVFQIPFAWLLHKYTDIGVTGVFIAVPVAETLMALAVYLFFRMGRWKTVKV</sequence>
<evidence type="ECO:0000256" key="4">
    <source>
        <dbReference type="ARBA" id="ARBA00022475"/>
    </source>
</evidence>
<feature type="transmembrane region" description="Helical" evidence="10">
    <location>
        <begin position="416"/>
        <end position="433"/>
    </location>
</feature>
<name>A0ABP8NPF2_9BACT</name>
<gene>
    <name evidence="11" type="ORF">GCM10023093_28320</name>
</gene>
<feature type="transmembrane region" description="Helical" evidence="10">
    <location>
        <begin position="346"/>
        <end position="372"/>
    </location>
</feature>
<dbReference type="PIRSF" id="PIRSF006603">
    <property type="entry name" value="DinF"/>
    <property type="match status" value="1"/>
</dbReference>
<dbReference type="PANTHER" id="PTHR43298:SF2">
    <property type="entry name" value="FMN_FAD EXPORTER YEEO-RELATED"/>
    <property type="match status" value="1"/>
</dbReference>
<keyword evidence="5 10" id="KW-0812">Transmembrane</keyword>